<dbReference type="CDD" id="cd11350">
    <property type="entry name" value="AmyAc_4"/>
    <property type="match status" value="1"/>
</dbReference>
<evidence type="ECO:0000259" key="3">
    <source>
        <dbReference type="SMART" id="SM00642"/>
    </source>
</evidence>
<dbReference type="InterPro" id="IPR032522">
    <property type="entry name" value="DUF4961"/>
</dbReference>
<dbReference type="SUPFAM" id="SSF81296">
    <property type="entry name" value="E set domains"/>
    <property type="match status" value="1"/>
</dbReference>
<dbReference type="Proteomes" id="UP001589654">
    <property type="component" value="Unassembled WGS sequence"/>
</dbReference>
<dbReference type="Pfam" id="PF00128">
    <property type="entry name" value="Alpha-amylase"/>
    <property type="match status" value="1"/>
</dbReference>
<evidence type="ECO:0000313" key="4">
    <source>
        <dbReference type="EMBL" id="MFB9211686.1"/>
    </source>
</evidence>
<dbReference type="Gene3D" id="3.20.20.80">
    <property type="entry name" value="Glycosidases"/>
    <property type="match status" value="1"/>
</dbReference>
<name>A0ABV5J4D3_9BACT</name>
<reference evidence="4 5" key="1">
    <citation type="submission" date="2024-09" db="EMBL/GenBank/DDBJ databases">
        <authorList>
            <person name="Sun Q."/>
            <person name="Mori K."/>
        </authorList>
    </citation>
    <scope>NUCLEOTIDE SEQUENCE [LARGE SCALE GENOMIC DNA]</scope>
    <source>
        <strain evidence="4 5">CECT 7682</strain>
    </source>
</reference>
<evidence type="ECO:0000256" key="1">
    <source>
        <dbReference type="ARBA" id="ARBA00008061"/>
    </source>
</evidence>
<evidence type="ECO:0000313" key="5">
    <source>
        <dbReference type="Proteomes" id="UP001589654"/>
    </source>
</evidence>
<dbReference type="InterPro" id="IPR013783">
    <property type="entry name" value="Ig-like_fold"/>
</dbReference>
<dbReference type="Gene3D" id="2.60.40.10">
    <property type="entry name" value="Immunoglobulins"/>
    <property type="match status" value="1"/>
</dbReference>
<keyword evidence="2" id="KW-0732">Signal</keyword>
<comment type="caution">
    <text evidence="4">The sequence shown here is derived from an EMBL/GenBank/DDBJ whole genome shotgun (WGS) entry which is preliminary data.</text>
</comment>
<keyword evidence="4" id="KW-0378">Hydrolase</keyword>
<protein>
    <submittedName>
        <fullName evidence="4">Alpha-amylase family glycosyl hydrolase</fullName>
    </submittedName>
</protein>
<dbReference type="PANTHER" id="PTHR43002">
    <property type="entry name" value="GLYCOGEN DEBRANCHING ENZYME"/>
    <property type="match status" value="1"/>
</dbReference>
<comment type="similarity">
    <text evidence="1">Belongs to the glycosyl hydrolase 13 family.</text>
</comment>
<dbReference type="InterPro" id="IPR017853">
    <property type="entry name" value="GH"/>
</dbReference>
<dbReference type="InterPro" id="IPR014756">
    <property type="entry name" value="Ig_E-set"/>
</dbReference>
<evidence type="ECO:0000256" key="2">
    <source>
        <dbReference type="SAM" id="SignalP"/>
    </source>
</evidence>
<dbReference type="EMBL" id="JBHMEW010000052">
    <property type="protein sequence ID" value="MFB9211686.1"/>
    <property type="molecule type" value="Genomic_DNA"/>
</dbReference>
<feature type="domain" description="Glycosyl hydrolase family 13 catalytic" evidence="3">
    <location>
        <begin position="388"/>
        <end position="742"/>
    </location>
</feature>
<dbReference type="InterPro" id="IPR006047">
    <property type="entry name" value="GH13_cat_dom"/>
</dbReference>
<proteinExistence type="inferred from homology"/>
<keyword evidence="5" id="KW-1185">Reference proteome</keyword>
<feature type="chain" id="PRO_5045454880" evidence="2">
    <location>
        <begin position="25"/>
        <end position="933"/>
    </location>
</feature>
<dbReference type="Pfam" id="PF16328">
    <property type="entry name" value="DUF4961"/>
    <property type="match status" value="1"/>
</dbReference>
<accession>A0ABV5J4D3</accession>
<dbReference type="GO" id="GO:0016787">
    <property type="term" value="F:hydrolase activity"/>
    <property type="evidence" value="ECO:0007669"/>
    <property type="project" value="UniProtKB-KW"/>
</dbReference>
<sequence length="933" mass="106994">MRIQNNLNLILVFILWLLCFQVKAQVQTQPAFPEANQSVKIIYDASMGTSGLEGEDQVYIHIGAVTESPSSTVWSIVPFEWGTDDPAAQMTRVEGETDIWEFELTPNSFFENPNSETIYRLGMVFRNADGSKEGKSDSNGDIFVDLAQGFELNFLQPQSESQLLEIGEELQIEIISSQEAQISLSINGNELATVTSSTSLTHTFSASSSGLFEVEARAMAGEETVTQTIYLTVAGESPVLPLPAGAKKGINYVSDTETTLVLEAPGKENAFVIGDFNGWKILPEYQMNQTPDGELFWYHLTGLEPQKEYIFQYLVDGNIRIADPYADKISDPYHDQEIIDQNRHPGLLPYPGDKTNFQASFLQTAQEEFNWQYTDYEKPAPEELVIYELLVRDFDERRTYKAVIEKLDYLQDLGINALELMPIMEFEGNISWGYNPSFFFAPDKYYGSKDDLKTLIDEAHKRGMVVILDMVLNHAFGQSPLVRLYNEGDYGAPTAENPWLNTVAKHPFNVGYDFNHESTYTQDLVDSVNHYWLSEYHFDGYRFDLSKGFTQKDYGNDVEQWSQKDDSRIALLKRMYEEIQSHHPEAYVILEHLAVNSEEKILADHGLMLWGNMNHTFREMAKGQSRDFSYGYFQERAWQENNLVGYMESHDEERLMWETLNFGDRSIVDLQALPNAINRNQLLTAFYFGIPAPKMIWQFGELGYDEELNNDRLGIKPTHWEYLENEERQRLFHLYKAMIQLKNGYQVMNQPDNVSLDLEGKVKTIWLGDEALNVVIVGNFGLTNANQVSLAFPFEGTWYNYLNGDEWQVEGNSKEIELGVNEFYILTDQSLPMPEGQILEENLITAIPEKGGRGQELKLYPVPATDKLHVKVPGNMVDFRYRILDMHGKVHREGVNYGNDNILGFQLKDIRAGLYIFELYDNRHLLRKQFIKQ</sequence>
<dbReference type="RefSeq" id="WP_290246320.1">
    <property type="nucleotide sequence ID" value="NZ_JAUFQT010000001.1"/>
</dbReference>
<gene>
    <name evidence="4" type="ORF">ACFFUR_07700</name>
</gene>
<dbReference type="SMART" id="SM00642">
    <property type="entry name" value="Aamy"/>
    <property type="match status" value="1"/>
</dbReference>
<dbReference type="SUPFAM" id="SSF51445">
    <property type="entry name" value="(Trans)glycosidases"/>
    <property type="match status" value="1"/>
</dbReference>
<feature type="signal peptide" evidence="2">
    <location>
        <begin position="1"/>
        <end position="24"/>
    </location>
</feature>
<organism evidence="4 5">
    <name type="scientific">Echinicola jeungdonensis</name>
    <dbReference type="NCBI Taxonomy" id="709343"/>
    <lineage>
        <taxon>Bacteria</taxon>
        <taxon>Pseudomonadati</taxon>
        <taxon>Bacteroidota</taxon>
        <taxon>Cytophagia</taxon>
        <taxon>Cytophagales</taxon>
        <taxon>Cyclobacteriaceae</taxon>
        <taxon>Echinicola</taxon>
    </lineage>
</organism>